<dbReference type="HOGENOM" id="CLU_1456709_0_0_1"/>
<reference evidence="2" key="1">
    <citation type="submission" date="2013-06" db="EMBL/GenBank/DDBJ databases">
        <authorList>
            <person name="Zhao Q."/>
        </authorList>
    </citation>
    <scope>NUCLEOTIDE SEQUENCE</scope>
    <source>
        <strain evidence="2">cv. W1943</strain>
    </source>
</reference>
<sequence>MAINGVLDYMSEERRALVLLAGPLQWPSPLQRLRQAEAMPLSARFGSSENHVDKCNIKLTSSPLPKKYDLLITFGNCHHKTRDQRYLKVNFGRDSDNDDFISIEGAVDGVDISRIQHLGHSYPKCYSTIDSNGIYETFVYTPYISRQFHAVTTGAAHPQHFHLILRNNAGHSVDQSKEPAVYDSTN</sequence>
<keyword evidence="2" id="KW-1185">Reference proteome</keyword>
<accession>A0A0E0RB97</accession>
<evidence type="ECO:0000313" key="2">
    <source>
        <dbReference type="Proteomes" id="UP000008022"/>
    </source>
</evidence>
<dbReference type="EnsemblPlants" id="ORUFI11G22330.1">
    <property type="protein sequence ID" value="ORUFI11G22330.1"/>
    <property type="gene ID" value="ORUFI11G22330"/>
</dbReference>
<proteinExistence type="predicted"/>
<dbReference type="STRING" id="4529.A0A0E0RB97"/>
<evidence type="ECO:0000313" key="1">
    <source>
        <dbReference type="EnsemblPlants" id="ORUFI11G22330.1"/>
    </source>
</evidence>
<dbReference type="Gramene" id="ORUFI11G22330.1">
    <property type="protein sequence ID" value="ORUFI11G22330.1"/>
    <property type="gene ID" value="ORUFI11G22330"/>
</dbReference>
<reference evidence="1" key="2">
    <citation type="submission" date="2015-06" db="UniProtKB">
        <authorList>
            <consortium name="EnsemblPlants"/>
        </authorList>
    </citation>
    <scope>IDENTIFICATION</scope>
</reference>
<name>A0A0E0RB97_ORYRU</name>
<organism evidence="1 2">
    <name type="scientific">Oryza rufipogon</name>
    <name type="common">Brownbeard rice</name>
    <name type="synonym">Asian wild rice</name>
    <dbReference type="NCBI Taxonomy" id="4529"/>
    <lineage>
        <taxon>Eukaryota</taxon>
        <taxon>Viridiplantae</taxon>
        <taxon>Streptophyta</taxon>
        <taxon>Embryophyta</taxon>
        <taxon>Tracheophyta</taxon>
        <taxon>Spermatophyta</taxon>
        <taxon>Magnoliopsida</taxon>
        <taxon>Liliopsida</taxon>
        <taxon>Poales</taxon>
        <taxon>Poaceae</taxon>
        <taxon>BOP clade</taxon>
        <taxon>Oryzoideae</taxon>
        <taxon>Oryzeae</taxon>
        <taxon>Oryzinae</taxon>
        <taxon>Oryza</taxon>
    </lineage>
</organism>
<dbReference type="AlphaFoldDB" id="A0A0E0RB97"/>
<protein>
    <submittedName>
        <fullName evidence="1">Uncharacterized protein</fullName>
    </submittedName>
</protein>
<dbReference type="Proteomes" id="UP000008022">
    <property type="component" value="Unassembled WGS sequence"/>
</dbReference>